<evidence type="ECO:0000313" key="2">
    <source>
        <dbReference type="Proteomes" id="UP000499080"/>
    </source>
</evidence>
<protein>
    <recommendedName>
        <fullName evidence="3">HTH CENPB-type domain-containing protein</fullName>
    </recommendedName>
</protein>
<gene>
    <name evidence="1" type="ORF">AVEN_38866_1</name>
</gene>
<dbReference type="OrthoDB" id="7691932at2759"/>
<comment type="caution">
    <text evidence="1">The sequence shown here is derived from an EMBL/GenBank/DDBJ whole genome shotgun (WGS) entry which is preliminary data.</text>
</comment>
<name>A0A4Y2V3V2_ARAVE</name>
<evidence type="ECO:0008006" key="3">
    <source>
        <dbReference type="Google" id="ProtNLM"/>
    </source>
</evidence>
<organism evidence="1 2">
    <name type="scientific">Araneus ventricosus</name>
    <name type="common">Orbweaver spider</name>
    <name type="synonym">Epeira ventricosa</name>
    <dbReference type="NCBI Taxonomy" id="182803"/>
    <lineage>
        <taxon>Eukaryota</taxon>
        <taxon>Metazoa</taxon>
        <taxon>Ecdysozoa</taxon>
        <taxon>Arthropoda</taxon>
        <taxon>Chelicerata</taxon>
        <taxon>Arachnida</taxon>
        <taxon>Araneae</taxon>
        <taxon>Araneomorphae</taxon>
        <taxon>Entelegynae</taxon>
        <taxon>Araneoidea</taxon>
        <taxon>Araneidae</taxon>
        <taxon>Araneus</taxon>
    </lineage>
</organism>
<proteinExistence type="predicted"/>
<dbReference type="Gene3D" id="1.10.10.60">
    <property type="entry name" value="Homeodomain-like"/>
    <property type="match status" value="1"/>
</dbReference>
<dbReference type="AlphaFoldDB" id="A0A4Y2V3V2"/>
<reference evidence="1 2" key="1">
    <citation type="journal article" date="2019" name="Sci. Rep.">
        <title>Orb-weaving spider Araneus ventricosus genome elucidates the spidroin gene catalogue.</title>
        <authorList>
            <person name="Kono N."/>
            <person name="Nakamura H."/>
            <person name="Ohtoshi R."/>
            <person name="Moran D.A.P."/>
            <person name="Shinohara A."/>
            <person name="Yoshida Y."/>
            <person name="Fujiwara M."/>
            <person name="Mori M."/>
            <person name="Tomita M."/>
            <person name="Arakawa K."/>
        </authorList>
    </citation>
    <scope>NUCLEOTIDE SEQUENCE [LARGE SCALE GENOMIC DNA]</scope>
</reference>
<sequence>MQSFKKMEYLSKWEEEIKKGGNLFDKYSILDSWTYDRFVEARENYQQVTNRNLQQWALAAAGQFAEFEFKASESWVKKFKTSMVFAKEK</sequence>
<dbReference type="EMBL" id="BGPR01042674">
    <property type="protein sequence ID" value="GBO19182.1"/>
    <property type="molecule type" value="Genomic_DNA"/>
</dbReference>
<accession>A0A4Y2V3V2</accession>
<keyword evidence="2" id="KW-1185">Reference proteome</keyword>
<evidence type="ECO:0000313" key="1">
    <source>
        <dbReference type="EMBL" id="GBO19182.1"/>
    </source>
</evidence>
<dbReference type="Proteomes" id="UP000499080">
    <property type="component" value="Unassembled WGS sequence"/>
</dbReference>